<dbReference type="EMBL" id="AEPY01000003">
    <property type="protein sequence ID" value="EFU80817.1"/>
    <property type="molecule type" value="Genomic_DNA"/>
</dbReference>
<evidence type="ECO:0000256" key="1">
    <source>
        <dbReference type="SAM" id="MobiDB-lite"/>
    </source>
</evidence>
<name>E6LWY9_9ACTO</name>
<proteinExistence type="predicted"/>
<dbReference type="HOGENOM" id="CLU_216397_0_0_11"/>
<feature type="region of interest" description="Disordered" evidence="1">
    <location>
        <begin position="20"/>
        <end position="39"/>
    </location>
</feature>
<dbReference type="AlphaFoldDB" id="E6LWY9"/>
<accession>E6LWY9</accession>
<dbReference type="Proteomes" id="UP000005573">
    <property type="component" value="Unassembled WGS sequence"/>
</dbReference>
<comment type="caution">
    <text evidence="2">The sequence shown here is derived from an EMBL/GenBank/DDBJ whole genome shotgun (WGS) entry which is preliminary data.</text>
</comment>
<sequence length="39" mass="4284">MNIPSGTAFDGIARHSGLFPTVYRHNSPRPPRPALVQKP</sequence>
<reference evidence="2 3" key="1">
    <citation type="submission" date="2010-12" db="EMBL/GenBank/DDBJ databases">
        <authorList>
            <person name="Muzny D."/>
            <person name="Qin X."/>
            <person name="Deng J."/>
            <person name="Jiang H."/>
            <person name="Liu Y."/>
            <person name="Qu J."/>
            <person name="Song X.-Z."/>
            <person name="Zhang L."/>
            <person name="Thornton R."/>
            <person name="Coyle M."/>
            <person name="Francisco L."/>
            <person name="Jackson L."/>
            <person name="Javaid M."/>
            <person name="Korchina V."/>
            <person name="Kovar C."/>
            <person name="Mata R."/>
            <person name="Mathew T."/>
            <person name="Ngo R."/>
            <person name="Nguyen L."/>
            <person name="Nguyen N."/>
            <person name="Okwuonu G."/>
            <person name="Ongeri F."/>
            <person name="Pham C."/>
            <person name="Simmons D."/>
            <person name="Wilczek-Boney K."/>
            <person name="Hale W."/>
            <person name="Jakkamsetti A."/>
            <person name="Pham P."/>
            <person name="Ruth R."/>
            <person name="San Lucas F."/>
            <person name="Warren J."/>
            <person name="Zhang J."/>
            <person name="Zhao Z."/>
            <person name="Zhou C."/>
            <person name="Zhu D."/>
            <person name="Lee S."/>
            <person name="Bess C."/>
            <person name="Blankenburg K."/>
            <person name="Forbes L."/>
            <person name="Fu Q."/>
            <person name="Gubbala S."/>
            <person name="Hirani K."/>
            <person name="Jayaseelan J.C."/>
            <person name="Lara F."/>
            <person name="Munidasa M."/>
            <person name="Palculict T."/>
            <person name="Patil S."/>
            <person name="Pu L.-L."/>
            <person name="Saada N."/>
            <person name="Tang L."/>
            <person name="Weissenberger G."/>
            <person name="Zhu Y."/>
            <person name="Hemphill L."/>
            <person name="Shang Y."/>
            <person name="Youmans B."/>
            <person name="Ayvaz T."/>
            <person name="Ross M."/>
            <person name="Santibanez J."/>
            <person name="Aqrawi P."/>
            <person name="Gross S."/>
            <person name="Joshi V."/>
            <person name="Fowler G."/>
            <person name="Nazareth L."/>
            <person name="Reid J."/>
            <person name="Worley K."/>
            <person name="Petrosino J."/>
            <person name="Highlander S."/>
            <person name="Gibbs R."/>
        </authorList>
    </citation>
    <scope>NUCLEOTIDE SEQUENCE [LARGE SCALE GENOMIC DNA]</scope>
    <source>
        <strain evidence="2 3">ATCC 51333</strain>
    </source>
</reference>
<protein>
    <submittedName>
        <fullName evidence="2">Uncharacterized protein</fullName>
    </submittedName>
</protein>
<evidence type="ECO:0000313" key="3">
    <source>
        <dbReference type="Proteomes" id="UP000005573"/>
    </source>
</evidence>
<organism evidence="2 3">
    <name type="scientific">Mobiluncus curtisii ATCC 51333</name>
    <dbReference type="NCBI Taxonomy" id="887326"/>
    <lineage>
        <taxon>Bacteria</taxon>
        <taxon>Bacillati</taxon>
        <taxon>Actinomycetota</taxon>
        <taxon>Actinomycetes</taxon>
        <taxon>Actinomycetales</taxon>
        <taxon>Actinomycetaceae</taxon>
        <taxon>Mobiluncus</taxon>
    </lineage>
</organism>
<gene>
    <name evidence="2" type="ORF">HMPREF0388_0536</name>
</gene>
<evidence type="ECO:0000313" key="2">
    <source>
        <dbReference type="EMBL" id="EFU80817.1"/>
    </source>
</evidence>